<name>A0A9W9KXE4_9EURO</name>
<evidence type="ECO:0000313" key="2">
    <source>
        <dbReference type="EMBL" id="KAJ5124615.1"/>
    </source>
</evidence>
<dbReference type="RefSeq" id="XP_056519014.1">
    <property type="nucleotide sequence ID" value="XM_056669184.1"/>
</dbReference>
<keyword evidence="3" id="KW-1185">Reference proteome</keyword>
<accession>A0A9W9KXE4</accession>
<protein>
    <submittedName>
        <fullName evidence="2">Uncharacterized protein</fullName>
    </submittedName>
</protein>
<dbReference type="AlphaFoldDB" id="A0A9W9KXE4"/>
<evidence type="ECO:0000313" key="3">
    <source>
        <dbReference type="Proteomes" id="UP001149079"/>
    </source>
</evidence>
<evidence type="ECO:0000256" key="1">
    <source>
        <dbReference type="SAM" id="MobiDB-lite"/>
    </source>
</evidence>
<gene>
    <name evidence="2" type="ORF">N7515_008440</name>
</gene>
<dbReference type="GeneID" id="81408354"/>
<dbReference type="Proteomes" id="UP001149079">
    <property type="component" value="Unassembled WGS sequence"/>
</dbReference>
<feature type="compositionally biased region" description="Basic and acidic residues" evidence="1">
    <location>
        <begin position="35"/>
        <end position="54"/>
    </location>
</feature>
<proteinExistence type="predicted"/>
<feature type="region of interest" description="Disordered" evidence="1">
    <location>
        <begin position="30"/>
        <end position="63"/>
    </location>
</feature>
<dbReference type="EMBL" id="JAPQKL010000006">
    <property type="protein sequence ID" value="KAJ5124615.1"/>
    <property type="molecule type" value="Genomic_DNA"/>
</dbReference>
<reference evidence="2" key="1">
    <citation type="submission" date="2022-11" db="EMBL/GenBank/DDBJ databases">
        <authorList>
            <person name="Petersen C."/>
        </authorList>
    </citation>
    <scope>NUCLEOTIDE SEQUENCE</scope>
    <source>
        <strain evidence="2">IBT 22155</strain>
    </source>
</reference>
<organism evidence="2 3">
    <name type="scientific">Penicillium bovifimosum</name>
    <dbReference type="NCBI Taxonomy" id="126998"/>
    <lineage>
        <taxon>Eukaryota</taxon>
        <taxon>Fungi</taxon>
        <taxon>Dikarya</taxon>
        <taxon>Ascomycota</taxon>
        <taxon>Pezizomycotina</taxon>
        <taxon>Eurotiomycetes</taxon>
        <taxon>Eurotiomycetidae</taxon>
        <taxon>Eurotiales</taxon>
        <taxon>Aspergillaceae</taxon>
        <taxon>Penicillium</taxon>
    </lineage>
</organism>
<comment type="caution">
    <text evidence="2">The sequence shown here is derived from an EMBL/GenBank/DDBJ whole genome shotgun (WGS) entry which is preliminary data.</text>
</comment>
<sequence length="63" mass="7321">MLTPHQLAKTLKNEAVVYALMIWDKDDEADDEFNDEIHPPDDPTDTNRHQKEDITSSGNRRQN</sequence>
<reference evidence="2" key="2">
    <citation type="journal article" date="2023" name="IMA Fungus">
        <title>Comparative genomic study of the Penicillium genus elucidates a diverse pangenome and 15 lateral gene transfer events.</title>
        <authorList>
            <person name="Petersen C."/>
            <person name="Sorensen T."/>
            <person name="Nielsen M.R."/>
            <person name="Sondergaard T.E."/>
            <person name="Sorensen J.L."/>
            <person name="Fitzpatrick D.A."/>
            <person name="Frisvad J.C."/>
            <person name="Nielsen K.L."/>
        </authorList>
    </citation>
    <scope>NUCLEOTIDE SEQUENCE</scope>
    <source>
        <strain evidence="2">IBT 22155</strain>
    </source>
</reference>